<dbReference type="PANTHER" id="PTHR36832">
    <property type="entry name" value="SLR1174 PROTEIN-RELATED"/>
    <property type="match status" value="1"/>
</dbReference>
<feature type="transmembrane region" description="Helical" evidence="1">
    <location>
        <begin position="185"/>
        <end position="204"/>
    </location>
</feature>
<keyword evidence="1" id="KW-1133">Transmembrane helix</keyword>
<protein>
    <submittedName>
        <fullName evidence="2">ABC-2 type transport system permease protein</fullName>
    </submittedName>
</protein>
<dbReference type="PANTHER" id="PTHR36832:SF1">
    <property type="entry name" value="SLR1174 PROTEIN"/>
    <property type="match status" value="1"/>
</dbReference>
<feature type="transmembrane region" description="Helical" evidence="1">
    <location>
        <begin position="144"/>
        <end position="165"/>
    </location>
</feature>
<dbReference type="InterPro" id="IPR010390">
    <property type="entry name" value="ABC-2_transporter-like"/>
</dbReference>
<keyword evidence="1" id="KW-0472">Membrane</keyword>
<reference evidence="2 3" key="1">
    <citation type="submission" date="2018-05" db="EMBL/GenBank/DDBJ databases">
        <authorList>
            <person name="Goeker M."/>
            <person name="Huntemann M."/>
            <person name="Clum A."/>
            <person name="Pillay M."/>
            <person name="Palaniappan K."/>
            <person name="Varghese N."/>
            <person name="Mikhailova N."/>
            <person name="Stamatis D."/>
            <person name="Reddy T."/>
            <person name="Daum C."/>
            <person name="Shapiro N."/>
            <person name="Ivanova N."/>
            <person name="Kyrpides N."/>
            <person name="Woyke T."/>
        </authorList>
    </citation>
    <scope>NUCLEOTIDE SEQUENCE [LARGE SCALE GENOMIC DNA]</scope>
    <source>
        <strain evidence="2 3">DSM 26524</strain>
    </source>
</reference>
<evidence type="ECO:0000256" key="1">
    <source>
        <dbReference type="SAM" id="Phobius"/>
    </source>
</evidence>
<proteinExistence type="predicted"/>
<organism evidence="2 3">
    <name type="scientific">Murimonas intestini</name>
    <dbReference type="NCBI Taxonomy" id="1337051"/>
    <lineage>
        <taxon>Bacteria</taxon>
        <taxon>Bacillati</taxon>
        <taxon>Bacillota</taxon>
        <taxon>Clostridia</taxon>
        <taxon>Lachnospirales</taxon>
        <taxon>Lachnospiraceae</taxon>
        <taxon>Murimonas</taxon>
    </lineage>
</organism>
<dbReference type="RefSeq" id="WP_109625920.1">
    <property type="nucleotide sequence ID" value="NZ_JANKBI010000019.1"/>
</dbReference>
<dbReference type="EMBL" id="QGGY01000004">
    <property type="protein sequence ID" value="PWJ76779.1"/>
    <property type="molecule type" value="Genomic_DNA"/>
</dbReference>
<evidence type="ECO:0000313" key="3">
    <source>
        <dbReference type="Proteomes" id="UP000245412"/>
    </source>
</evidence>
<sequence length="266" mass="29100">MKRLQQYTATARICAKGVFDGGLLSVAGEYLVRFLQLILLVQIWRSFGESSVLPDGMSLPVLLTYTLMASVFRQQLDIITPATSALWEGSITGRYLRPCPVLGGLAAETIGRWWIPVFLFYSVPVLLISPLLGISPLPASAWNLVFFLISLALSASLGFALDFIYASMAIRMKNGCWAAQMVREALTQLFTGALIPFAMLPGWAGQLLSWLPTGSIASAPLSIYVGGAGSSPLYLIGLQLFWNAVLWPISLWIFHKSEERMISYGG</sequence>
<keyword evidence="1" id="KW-0812">Transmembrane</keyword>
<accession>A0AB73T663</accession>
<feature type="transmembrane region" description="Helical" evidence="1">
    <location>
        <begin position="113"/>
        <end position="132"/>
    </location>
</feature>
<gene>
    <name evidence="2" type="ORF">C7383_104225</name>
</gene>
<feature type="transmembrane region" description="Helical" evidence="1">
    <location>
        <begin position="233"/>
        <end position="254"/>
    </location>
</feature>
<evidence type="ECO:0000313" key="2">
    <source>
        <dbReference type="EMBL" id="PWJ76779.1"/>
    </source>
</evidence>
<comment type="caution">
    <text evidence="2">The sequence shown here is derived from an EMBL/GenBank/DDBJ whole genome shotgun (WGS) entry which is preliminary data.</text>
</comment>
<dbReference type="AlphaFoldDB" id="A0AB73T663"/>
<name>A0AB73T663_9FIRM</name>
<dbReference type="Pfam" id="PF06182">
    <property type="entry name" value="ABC2_membrane_6"/>
    <property type="match status" value="1"/>
</dbReference>
<dbReference type="Proteomes" id="UP000245412">
    <property type="component" value="Unassembled WGS sequence"/>
</dbReference>
<keyword evidence="3" id="KW-1185">Reference proteome</keyword>